<protein>
    <submittedName>
        <fullName evidence="1">Uncharacterized protein</fullName>
    </submittedName>
</protein>
<proteinExistence type="predicted"/>
<dbReference type="AlphaFoldDB" id="A0A3S0QFF8"/>
<accession>A0A3S0QFF8</accession>
<reference evidence="1 2" key="1">
    <citation type="submission" date="2018-12" db="EMBL/GenBank/DDBJ databases">
        <title>Draft Genome Sequence of Chryseobacterium arthrosphaerae strain ED882-96 Isolated from the Blood of a Patient with Liver Cirrhosis in Taiwan.</title>
        <authorList>
            <person name="Lin J.-N."/>
            <person name="Lai C.-H."/>
            <person name="Yang C.-H."/>
            <person name="Huang Y.-H."/>
        </authorList>
    </citation>
    <scope>NUCLEOTIDE SEQUENCE [LARGE SCALE GENOMIC DNA]</scope>
    <source>
        <strain evidence="1 2">ED882-96</strain>
    </source>
</reference>
<sequence length="77" mass="9249">MKYFKYEFTEEGIFLVEHLLLKPTVKDYKLMGGIGCMSIEGSFRIMYDLEEKKSQQQIRLNIRKPLWILVKVVKQMF</sequence>
<dbReference type="Proteomes" id="UP000276953">
    <property type="component" value="Unassembled WGS sequence"/>
</dbReference>
<evidence type="ECO:0000313" key="2">
    <source>
        <dbReference type="Proteomes" id="UP000276953"/>
    </source>
</evidence>
<gene>
    <name evidence="1" type="ORF">EJ377_17270</name>
</gene>
<name>A0A3S0QFF8_9FLAO</name>
<comment type="caution">
    <text evidence="1">The sequence shown here is derived from an EMBL/GenBank/DDBJ whole genome shotgun (WGS) entry which is preliminary data.</text>
</comment>
<evidence type="ECO:0000313" key="1">
    <source>
        <dbReference type="EMBL" id="RTZ46185.1"/>
    </source>
</evidence>
<dbReference type="EMBL" id="RYFC01000003">
    <property type="protein sequence ID" value="RTZ46185.1"/>
    <property type="molecule type" value="Genomic_DNA"/>
</dbReference>
<organism evidence="1 2">
    <name type="scientific">Chryseobacterium arthrosphaerae</name>
    <dbReference type="NCBI Taxonomy" id="651561"/>
    <lineage>
        <taxon>Bacteria</taxon>
        <taxon>Pseudomonadati</taxon>
        <taxon>Bacteroidota</taxon>
        <taxon>Flavobacteriia</taxon>
        <taxon>Flavobacteriales</taxon>
        <taxon>Weeksellaceae</taxon>
        <taxon>Chryseobacterium group</taxon>
        <taxon>Chryseobacterium</taxon>
    </lineage>
</organism>